<sequence length="224" mass="24979">MVRQWANRLIMLLVLAAVILVVIYAFEGKLFGLQDKEAEGSPTVVEAIEKIRGEEYVSYMIDERPVADGEVAFFLRKTPSGGYTIAAEYVRKFEKGWKWGYGGSFGASNYHPGLSDAEARKEGFYAVYLPGTEGTEFGSSPFPMYYGIALHPDISRIVVKDPTGYEKQAQIIPIEQNFKLFYVFLDASQGTKLEITGYDQSGNIIQQVTQDEANPNNTGTTRID</sequence>
<gene>
    <name evidence="1" type="ORF">BK138_30580</name>
</gene>
<proteinExistence type="predicted"/>
<dbReference type="Proteomes" id="UP000187172">
    <property type="component" value="Unassembled WGS sequence"/>
</dbReference>
<evidence type="ECO:0000313" key="1">
    <source>
        <dbReference type="EMBL" id="OMF48922.1"/>
    </source>
</evidence>
<dbReference type="AlphaFoldDB" id="A0A1R1EAZ9"/>
<dbReference type="STRING" id="297318.BK138_30580"/>
<dbReference type="RefSeq" id="WP_076175627.1">
    <property type="nucleotide sequence ID" value="NZ_MRTP01000015.1"/>
</dbReference>
<reference evidence="1 2" key="1">
    <citation type="submission" date="2016-11" db="EMBL/GenBank/DDBJ databases">
        <title>Paenibacillus species isolates.</title>
        <authorList>
            <person name="Beno S.M."/>
        </authorList>
    </citation>
    <scope>NUCLEOTIDE SEQUENCE [LARGE SCALE GENOMIC DNA]</scope>
    <source>
        <strain evidence="1 2">FSL R5-0378</strain>
    </source>
</reference>
<protein>
    <submittedName>
        <fullName evidence="1">Uncharacterized protein</fullName>
    </submittedName>
</protein>
<dbReference type="EMBL" id="MRTP01000015">
    <property type="protein sequence ID" value="OMF48922.1"/>
    <property type="molecule type" value="Genomic_DNA"/>
</dbReference>
<accession>A0A1R1EAZ9</accession>
<comment type="caution">
    <text evidence="1">The sequence shown here is derived from an EMBL/GenBank/DDBJ whole genome shotgun (WGS) entry which is preliminary data.</text>
</comment>
<name>A0A1R1EAZ9_9BACL</name>
<organism evidence="1 2">
    <name type="scientific">Paenibacillus rhizosphaerae</name>
    <dbReference type="NCBI Taxonomy" id="297318"/>
    <lineage>
        <taxon>Bacteria</taxon>
        <taxon>Bacillati</taxon>
        <taxon>Bacillota</taxon>
        <taxon>Bacilli</taxon>
        <taxon>Bacillales</taxon>
        <taxon>Paenibacillaceae</taxon>
        <taxon>Paenibacillus</taxon>
    </lineage>
</organism>
<evidence type="ECO:0000313" key="2">
    <source>
        <dbReference type="Proteomes" id="UP000187172"/>
    </source>
</evidence>
<keyword evidence="2" id="KW-1185">Reference proteome</keyword>